<evidence type="ECO:0000313" key="1">
    <source>
        <dbReference type="EMBL" id="KAJ9582335.1"/>
    </source>
</evidence>
<proteinExistence type="predicted"/>
<sequence>YLSRIIVDHKHGAKYAIVKSEICSSSNKSIQLWDEKVLEKFKKQGHYIPLDVDFNNCVFVLYTNAKVEDDLKGGDLDEEQIPVPLQLANAVLHNFCDDALKEIKDKYLTGHRADSFRLIMNRNLRQSAENHLMYSESAAKVENMFEKLLFKFCYKEGNMVCFISKLWKSRTNVSEDTGIPLQIFMLAEVFVDSKYDLKLKKEYIEN</sequence>
<evidence type="ECO:0000313" key="2">
    <source>
        <dbReference type="Proteomes" id="UP001233999"/>
    </source>
</evidence>
<reference evidence="1" key="1">
    <citation type="journal article" date="2023" name="IScience">
        <title>Live-bearing cockroach genome reveals convergent evolutionary mechanisms linked to viviparity in insects and beyond.</title>
        <authorList>
            <person name="Fouks B."/>
            <person name="Harrison M.C."/>
            <person name="Mikhailova A.A."/>
            <person name="Marchal E."/>
            <person name="English S."/>
            <person name="Carruthers M."/>
            <person name="Jennings E.C."/>
            <person name="Chiamaka E.L."/>
            <person name="Frigard R.A."/>
            <person name="Pippel M."/>
            <person name="Attardo G.M."/>
            <person name="Benoit J.B."/>
            <person name="Bornberg-Bauer E."/>
            <person name="Tobe S.S."/>
        </authorList>
    </citation>
    <scope>NUCLEOTIDE SEQUENCE</scope>
    <source>
        <strain evidence="1">Stay&amp;Tobe</strain>
    </source>
</reference>
<accession>A0AAD7ZKF9</accession>
<organism evidence="1 2">
    <name type="scientific">Diploptera punctata</name>
    <name type="common">Pacific beetle cockroach</name>
    <dbReference type="NCBI Taxonomy" id="6984"/>
    <lineage>
        <taxon>Eukaryota</taxon>
        <taxon>Metazoa</taxon>
        <taxon>Ecdysozoa</taxon>
        <taxon>Arthropoda</taxon>
        <taxon>Hexapoda</taxon>
        <taxon>Insecta</taxon>
        <taxon>Pterygota</taxon>
        <taxon>Neoptera</taxon>
        <taxon>Polyneoptera</taxon>
        <taxon>Dictyoptera</taxon>
        <taxon>Blattodea</taxon>
        <taxon>Blaberoidea</taxon>
        <taxon>Blaberidae</taxon>
        <taxon>Diplopterinae</taxon>
        <taxon>Diploptera</taxon>
    </lineage>
</organism>
<dbReference type="Proteomes" id="UP001233999">
    <property type="component" value="Unassembled WGS sequence"/>
</dbReference>
<dbReference type="EMBL" id="JASPKZ010007810">
    <property type="protein sequence ID" value="KAJ9582335.1"/>
    <property type="molecule type" value="Genomic_DNA"/>
</dbReference>
<name>A0AAD7ZKF9_DIPPU</name>
<gene>
    <name evidence="1" type="ORF">L9F63_003323</name>
</gene>
<comment type="caution">
    <text evidence="1">The sequence shown here is derived from an EMBL/GenBank/DDBJ whole genome shotgun (WGS) entry which is preliminary data.</text>
</comment>
<feature type="non-terminal residue" evidence="1">
    <location>
        <position position="206"/>
    </location>
</feature>
<dbReference type="AlphaFoldDB" id="A0AAD7ZKF9"/>
<protein>
    <submittedName>
        <fullName evidence="1">Uncharacterized protein</fullName>
    </submittedName>
</protein>
<keyword evidence="2" id="KW-1185">Reference proteome</keyword>
<reference evidence="1" key="2">
    <citation type="submission" date="2023-05" db="EMBL/GenBank/DDBJ databases">
        <authorList>
            <person name="Fouks B."/>
        </authorList>
    </citation>
    <scope>NUCLEOTIDE SEQUENCE</scope>
    <source>
        <strain evidence="1">Stay&amp;Tobe</strain>
        <tissue evidence="1">Testes</tissue>
    </source>
</reference>
<feature type="non-terminal residue" evidence="1">
    <location>
        <position position="1"/>
    </location>
</feature>